<dbReference type="PROSITE" id="PS51257">
    <property type="entry name" value="PROKAR_LIPOPROTEIN"/>
    <property type="match status" value="1"/>
</dbReference>
<dbReference type="EMBL" id="CP002999">
    <property type="protein sequence ID" value="AEM69248.1"/>
    <property type="molecule type" value="Genomic_DNA"/>
</dbReference>
<dbReference type="OrthoDB" id="1092930at2"/>
<evidence type="ECO:0000313" key="1">
    <source>
        <dbReference type="EMBL" id="AEM69248.1"/>
    </source>
</evidence>
<evidence type="ECO:0000313" key="2">
    <source>
        <dbReference type="Proteomes" id="UP000008908"/>
    </source>
</evidence>
<dbReference type="STRING" id="886377.Murru_0192"/>
<dbReference type="KEGG" id="mrs:Murru_0192"/>
<accession>G2PR67</accession>
<dbReference type="RefSeq" id="WP_014031532.1">
    <property type="nucleotide sequence ID" value="NC_015945.1"/>
</dbReference>
<dbReference type="AlphaFoldDB" id="G2PR67"/>
<protein>
    <recommendedName>
        <fullName evidence="3">DUF4270 domain-containing protein</fullName>
    </recommendedName>
</protein>
<dbReference type="Proteomes" id="UP000008908">
    <property type="component" value="Chromosome"/>
</dbReference>
<gene>
    <name evidence="1" type="ordered locus">Murru_0192</name>
</gene>
<dbReference type="Pfam" id="PF14092">
    <property type="entry name" value="DUF4270"/>
    <property type="match status" value="1"/>
</dbReference>
<proteinExistence type="predicted"/>
<evidence type="ECO:0008006" key="3">
    <source>
        <dbReference type="Google" id="ProtNLM"/>
    </source>
</evidence>
<keyword evidence="2" id="KW-1185">Reference proteome</keyword>
<dbReference type="HOGENOM" id="CLU_042640_1_0_10"/>
<name>G2PR67_ALLRU</name>
<reference evidence="2" key="1">
    <citation type="submission" date="2011-08" db="EMBL/GenBank/DDBJ databases">
        <title>The complete genome of Muricauda ruestringensis DSM 13258.</title>
        <authorList>
            <person name="Lucas S."/>
            <person name="Han J."/>
            <person name="Lapidus A."/>
            <person name="Bruce D."/>
            <person name="Goodwin L."/>
            <person name="Pitluck S."/>
            <person name="Peters L."/>
            <person name="Kyrpides N."/>
            <person name="Mavromatis K."/>
            <person name="Ivanova N."/>
            <person name="Ovchinnikova G."/>
            <person name="Teshima H."/>
            <person name="Detter J.C."/>
            <person name="Tapia R."/>
            <person name="Han C."/>
            <person name="Land M."/>
            <person name="Hauser L."/>
            <person name="Markowitz V."/>
            <person name="Cheng J.-F."/>
            <person name="Hugenholtz P."/>
            <person name="Woyke T."/>
            <person name="Wu D."/>
            <person name="Spring S."/>
            <person name="Schroeder M."/>
            <person name="Brambilla E."/>
            <person name="Klenk H.-P."/>
            <person name="Eisen J.A."/>
        </authorList>
    </citation>
    <scope>NUCLEOTIDE SEQUENCE [LARGE SCALE GENOMIC DNA]</scope>
    <source>
        <strain evidence="2">DSM 13258 / LMG 19739 / B1</strain>
    </source>
</reference>
<dbReference type="InterPro" id="IPR025366">
    <property type="entry name" value="DUF4270"/>
</dbReference>
<organism evidence="1 2">
    <name type="scientific">Allomuricauda ruestringensis (strain DSM 13258 / CIP 107369 / LMG 19739 / B1)</name>
    <name type="common">Muricauda ruestringensis</name>
    <dbReference type="NCBI Taxonomy" id="886377"/>
    <lineage>
        <taxon>Bacteria</taxon>
        <taxon>Pseudomonadati</taxon>
        <taxon>Bacteroidota</taxon>
        <taxon>Flavobacteriia</taxon>
        <taxon>Flavobacteriales</taxon>
        <taxon>Flavobacteriaceae</taxon>
        <taxon>Flagellimonas</taxon>
    </lineage>
</organism>
<reference evidence="1 2" key="2">
    <citation type="journal article" date="2012" name="Stand. Genomic Sci.">
        <title>Complete genome sequence of the facultatively anaerobic, appendaged bacterium Muricauda ruestringensis type strain (B1(T)).</title>
        <authorList>
            <person name="Huntemann M."/>
            <person name="Teshima H."/>
            <person name="Lapidus A."/>
            <person name="Nolan M."/>
            <person name="Lucas S."/>
            <person name="Hammon N."/>
            <person name="Deshpande S."/>
            <person name="Cheng J.F."/>
            <person name="Tapia R."/>
            <person name="Goodwin L.A."/>
            <person name="Pitluck S."/>
            <person name="Liolios K."/>
            <person name="Pagani I."/>
            <person name="Ivanova N."/>
            <person name="Mavromatis K."/>
            <person name="Mikhailova N."/>
            <person name="Pati A."/>
            <person name="Chen A."/>
            <person name="Palaniappan K."/>
            <person name="Land M."/>
            <person name="Hauser L."/>
            <person name="Pan C."/>
            <person name="Brambilla E.M."/>
            <person name="Rohde M."/>
            <person name="Spring S."/>
            <person name="Goker M."/>
            <person name="Detter J.C."/>
            <person name="Bristow J."/>
            <person name="Eisen J.A."/>
            <person name="Markowitz V."/>
            <person name="Hugenholtz P."/>
            <person name="Kyrpides N.C."/>
            <person name="Klenk H.P."/>
            <person name="Woyke T."/>
        </authorList>
    </citation>
    <scope>NUCLEOTIDE SEQUENCE [LARGE SCALE GENOMIC DNA]</scope>
    <source>
        <strain evidence="2">DSM 13258 / LMG 19739 / B1</strain>
    </source>
</reference>
<sequence>MKHLNWALILTILFVVSCSTEEWDIPTLEVGQEFTDKTVRLIEIDTFKVRTSTFKFDSIVTSQGERLLIGRYLDNYYGTVKSESYMELTAEDYHVPEDAELDSIALIMGYDGYYYNDTLQLSHIHVHRLLEDLETTEENFYNTSSLIFDTIPLVTKRFYPEPMGGDSLHISIPKSFGEPIFNLIKEKSISDDNDFTEQFKGIVLRPTSDGNSNVIGFTKNPKRTYLRFFYSIPEEFDDEDEDDGNELVLDFAITPIYGLSWFNRITSDVTALPLEALNDQEDDLSSNKGGGLTFVQSGTGYVTRIEFPTIKNIGDLPGTGTILSAVLEMTPLIDSYDDMFPLRDSLQVQVVDQNNDPSSFLRNGNGIVYGRFGEADLEFSESLYQIPVTTYIEQELAEAPEIDNGLILIPNDFQNSIDRVVLYGAEYTDFAPKLIITYAIYDE</sequence>
<dbReference type="eggNOG" id="ENOG502Z90P">
    <property type="taxonomic scope" value="Bacteria"/>
</dbReference>